<comment type="caution">
    <text evidence="1">The sequence shown here is derived from an EMBL/GenBank/DDBJ whole genome shotgun (WGS) entry which is preliminary data.</text>
</comment>
<dbReference type="AlphaFoldDB" id="A0A066Z354"/>
<evidence type="ECO:0000313" key="2">
    <source>
        <dbReference type="Proteomes" id="UP000027178"/>
    </source>
</evidence>
<accession>A0A066Z354</accession>
<reference evidence="1 2" key="1">
    <citation type="submission" date="2014-05" db="EMBL/GenBank/DDBJ databases">
        <title>Draft Genome Sequence of Kitasatospora cheerisanensis KCTC 2395.</title>
        <authorList>
            <person name="Nam D.H."/>
        </authorList>
    </citation>
    <scope>NUCLEOTIDE SEQUENCE [LARGE SCALE GENOMIC DNA]</scope>
    <source>
        <strain evidence="1 2">KCTC 2395</strain>
    </source>
</reference>
<dbReference type="RefSeq" id="WP_051652605.1">
    <property type="nucleotide sequence ID" value="NZ_KK853997.1"/>
</dbReference>
<dbReference type="EMBL" id="JNBY01000013">
    <property type="protein sequence ID" value="KDN87952.1"/>
    <property type="molecule type" value="Genomic_DNA"/>
</dbReference>
<evidence type="ECO:0000313" key="1">
    <source>
        <dbReference type="EMBL" id="KDN87952.1"/>
    </source>
</evidence>
<sequence length="64" mass="6490">MAGFSVLAERAGLPSDARPLQLSSGVGFLGGALVVGRRGVTSGVLLAPERRGASALLGSDRVRR</sequence>
<gene>
    <name evidence="1" type="ORF">KCH_02790</name>
</gene>
<organism evidence="1 2">
    <name type="scientific">Kitasatospora cheerisanensis KCTC 2395</name>
    <dbReference type="NCBI Taxonomy" id="1348663"/>
    <lineage>
        <taxon>Bacteria</taxon>
        <taxon>Bacillati</taxon>
        <taxon>Actinomycetota</taxon>
        <taxon>Actinomycetes</taxon>
        <taxon>Kitasatosporales</taxon>
        <taxon>Streptomycetaceae</taxon>
        <taxon>Kitasatospora</taxon>
    </lineage>
</organism>
<dbReference type="PATRIC" id="fig|1348663.4.peg.259"/>
<name>A0A066Z354_9ACTN</name>
<proteinExistence type="predicted"/>
<keyword evidence="2" id="KW-1185">Reference proteome</keyword>
<dbReference type="HOGENOM" id="CLU_2861811_0_0_11"/>
<dbReference type="Proteomes" id="UP000027178">
    <property type="component" value="Unassembled WGS sequence"/>
</dbReference>
<protein>
    <submittedName>
        <fullName evidence="1">Uncharacterized protein</fullName>
    </submittedName>
</protein>